<evidence type="ECO:0000313" key="16">
    <source>
        <dbReference type="Proteomes" id="UP000735302"/>
    </source>
</evidence>
<dbReference type="PANTHER" id="PTHR19300:SF57">
    <property type="entry name" value="BETA-1,4-N-ACETYLGALACTOSAMINYLTRANSFERASE"/>
    <property type="match status" value="1"/>
</dbReference>
<keyword evidence="7 11" id="KW-0735">Signal-anchor</keyword>
<keyword evidence="16" id="KW-1185">Reference proteome</keyword>
<evidence type="ECO:0000256" key="10">
    <source>
        <dbReference type="ARBA" id="ARBA00023180"/>
    </source>
</evidence>
<evidence type="ECO:0000256" key="4">
    <source>
        <dbReference type="ARBA" id="ARBA00022676"/>
    </source>
</evidence>
<evidence type="ECO:0000259" key="13">
    <source>
        <dbReference type="Pfam" id="PF02709"/>
    </source>
</evidence>
<feature type="domain" description="Galactosyltransferase C-terminal" evidence="13">
    <location>
        <begin position="289"/>
        <end position="342"/>
    </location>
</feature>
<dbReference type="GO" id="GO:0005794">
    <property type="term" value="C:Golgi apparatus"/>
    <property type="evidence" value="ECO:0007669"/>
    <property type="project" value="TreeGrafter"/>
</dbReference>
<dbReference type="GO" id="GO:0008378">
    <property type="term" value="F:galactosyltransferase activity"/>
    <property type="evidence" value="ECO:0007669"/>
    <property type="project" value="TreeGrafter"/>
</dbReference>
<dbReference type="PANTHER" id="PTHR19300">
    <property type="entry name" value="BETA-1,4-GALACTOSYLTRANSFERASE"/>
    <property type="match status" value="1"/>
</dbReference>
<comment type="caution">
    <text evidence="15">The sequence shown here is derived from an EMBL/GenBank/DDBJ whole genome shotgun (WGS) entry which is preliminary data.</text>
</comment>
<dbReference type="EMBL" id="BLXT01001969">
    <property type="protein sequence ID" value="GFN89975.1"/>
    <property type="molecule type" value="Genomic_DNA"/>
</dbReference>
<evidence type="ECO:0000256" key="7">
    <source>
        <dbReference type="ARBA" id="ARBA00022968"/>
    </source>
</evidence>
<dbReference type="Pfam" id="PF13733">
    <property type="entry name" value="Glyco_transf_7N"/>
    <property type="match status" value="1"/>
</dbReference>
<evidence type="ECO:0000256" key="2">
    <source>
        <dbReference type="ARBA" id="ARBA00004922"/>
    </source>
</evidence>
<feature type="compositionally biased region" description="Basic and acidic residues" evidence="12">
    <location>
        <begin position="102"/>
        <end position="115"/>
    </location>
</feature>
<dbReference type="Gene3D" id="3.90.550.10">
    <property type="entry name" value="Spore Coat Polysaccharide Biosynthesis Protein SpsA, Chain A"/>
    <property type="match status" value="1"/>
</dbReference>
<comment type="similarity">
    <text evidence="3 11">Belongs to the glycosyltransferase 7 family.</text>
</comment>
<reference evidence="15 16" key="1">
    <citation type="journal article" date="2021" name="Elife">
        <title>Chloroplast acquisition without the gene transfer in kleptoplastic sea slugs, Plakobranchus ocellatus.</title>
        <authorList>
            <person name="Maeda T."/>
            <person name="Takahashi S."/>
            <person name="Yoshida T."/>
            <person name="Shimamura S."/>
            <person name="Takaki Y."/>
            <person name="Nagai Y."/>
            <person name="Toyoda A."/>
            <person name="Suzuki Y."/>
            <person name="Arimoto A."/>
            <person name="Ishii H."/>
            <person name="Satoh N."/>
            <person name="Nishiyama T."/>
            <person name="Hasebe M."/>
            <person name="Maruyama T."/>
            <person name="Minagawa J."/>
            <person name="Obokata J."/>
            <person name="Shigenobu S."/>
        </authorList>
    </citation>
    <scope>NUCLEOTIDE SEQUENCE [LARGE SCALE GENOMIC DNA]</scope>
</reference>
<keyword evidence="5 11" id="KW-0808">Transferase</keyword>
<proteinExistence type="inferred from homology"/>
<protein>
    <recommendedName>
        <fullName evidence="11">Beta-1,4-galactosyltransferase</fullName>
        <ecNumber evidence="11">2.4.1.-</ecNumber>
    </recommendedName>
</protein>
<sequence>MDTCTKLKVFNLLLVFCAVNFFLYRFFTGEMLYSNKVMSMDHRRDEENKRTDEDTPLQLRDIQFLPGSENSDSSNNGSPSDWIGDSIRLDAKSYMASNGSAKESENRVEGSKKFDQNNMPAVTGVDKIKDGVSVETQRYGVAGVEDNAQLPMCPVTPPGLIGSLATYSEAISFEEVAQSNPGLRLGGRYSPSNCTARHRVAIVIPYRNREQHLKILLRNLHPMLMRQQLDYGIYVIDQSLPGRFNRAMLMNIGFVEALKRYDYQCAVFHDVDLIPEDDRNIYSCPEQPRHMSAAVDKFKYRLPYAGIYGGVSAVNKKQFQAINGFSNMYFGWGGEDDDMAKR</sequence>
<dbReference type="SUPFAM" id="SSF53448">
    <property type="entry name" value="Nucleotide-diphospho-sugar transferases"/>
    <property type="match status" value="1"/>
</dbReference>
<evidence type="ECO:0000313" key="15">
    <source>
        <dbReference type="EMBL" id="GFN89975.1"/>
    </source>
</evidence>
<comment type="subcellular location">
    <subcellularLocation>
        <location evidence="1">Membrane</location>
        <topology evidence="1">Single-pass type II membrane protein</topology>
    </subcellularLocation>
</comment>
<dbReference type="EC" id="2.4.1.-" evidence="11"/>
<keyword evidence="8 11" id="KW-1133">Transmembrane helix</keyword>
<keyword evidence="9 11" id="KW-0472">Membrane</keyword>
<organism evidence="15 16">
    <name type="scientific">Plakobranchus ocellatus</name>
    <dbReference type="NCBI Taxonomy" id="259542"/>
    <lineage>
        <taxon>Eukaryota</taxon>
        <taxon>Metazoa</taxon>
        <taxon>Spiralia</taxon>
        <taxon>Lophotrochozoa</taxon>
        <taxon>Mollusca</taxon>
        <taxon>Gastropoda</taxon>
        <taxon>Heterobranchia</taxon>
        <taxon>Euthyneura</taxon>
        <taxon>Panpulmonata</taxon>
        <taxon>Sacoglossa</taxon>
        <taxon>Placobranchoidea</taxon>
        <taxon>Plakobranchidae</taxon>
        <taxon>Plakobranchus</taxon>
    </lineage>
</organism>
<evidence type="ECO:0000256" key="8">
    <source>
        <dbReference type="ARBA" id="ARBA00022989"/>
    </source>
</evidence>
<evidence type="ECO:0000256" key="11">
    <source>
        <dbReference type="RuleBase" id="RU368121"/>
    </source>
</evidence>
<evidence type="ECO:0000256" key="12">
    <source>
        <dbReference type="SAM" id="MobiDB-lite"/>
    </source>
</evidence>
<feature type="transmembrane region" description="Helical" evidence="11">
    <location>
        <begin position="12"/>
        <end position="33"/>
    </location>
</feature>
<evidence type="ECO:0000256" key="6">
    <source>
        <dbReference type="ARBA" id="ARBA00022692"/>
    </source>
</evidence>
<dbReference type="GO" id="GO:0016020">
    <property type="term" value="C:membrane"/>
    <property type="evidence" value="ECO:0007669"/>
    <property type="project" value="UniProtKB-SubCell"/>
</dbReference>
<keyword evidence="6 11" id="KW-0812">Transmembrane</keyword>
<keyword evidence="10 11" id="KW-0325">Glycoprotein</keyword>
<dbReference type="Pfam" id="PF02709">
    <property type="entry name" value="Glyco_transf_7C"/>
    <property type="match status" value="1"/>
</dbReference>
<dbReference type="Proteomes" id="UP000735302">
    <property type="component" value="Unassembled WGS sequence"/>
</dbReference>
<evidence type="ECO:0000256" key="5">
    <source>
        <dbReference type="ARBA" id="ARBA00022679"/>
    </source>
</evidence>
<dbReference type="GO" id="GO:0005975">
    <property type="term" value="P:carbohydrate metabolic process"/>
    <property type="evidence" value="ECO:0007669"/>
    <property type="project" value="InterPro"/>
</dbReference>
<dbReference type="InterPro" id="IPR027995">
    <property type="entry name" value="Galactosyl_T_N"/>
</dbReference>
<comment type="pathway">
    <text evidence="2 11">Protein modification; protein glycosylation.</text>
</comment>
<evidence type="ECO:0000256" key="9">
    <source>
        <dbReference type="ARBA" id="ARBA00023136"/>
    </source>
</evidence>
<feature type="domain" description="Galactosyltransferase N-terminal" evidence="14">
    <location>
        <begin position="153"/>
        <end position="285"/>
    </location>
</feature>
<evidence type="ECO:0000256" key="1">
    <source>
        <dbReference type="ARBA" id="ARBA00004606"/>
    </source>
</evidence>
<dbReference type="InterPro" id="IPR003859">
    <property type="entry name" value="Galactosyl_T"/>
</dbReference>
<dbReference type="PRINTS" id="PR02050">
    <property type="entry name" value="B14GALTRFASE"/>
</dbReference>
<gene>
    <name evidence="15" type="ORF">PoB_001648100</name>
</gene>
<feature type="region of interest" description="Disordered" evidence="12">
    <location>
        <begin position="96"/>
        <end position="119"/>
    </location>
</feature>
<evidence type="ECO:0000259" key="14">
    <source>
        <dbReference type="Pfam" id="PF13733"/>
    </source>
</evidence>
<dbReference type="CDD" id="cd00899">
    <property type="entry name" value="b4GalT"/>
    <property type="match status" value="1"/>
</dbReference>
<comment type="function">
    <text evidence="11">Catalyses the transfer of galactose onto proteins or lipids.</text>
</comment>
<dbReference type="InterPro" id="IPR029044">
    <property type="entry name" value="Nucleotide-diphossugar_trans"/>
</dbReference>
<name>A0AAV3YS69_9GAST</name>
<accession>A0AAV3YS69</accession>
<dbReference type="InterPro" id="IPR027791">
    <property type="entry name" value="Galactosyl_T_C"/>
</dbReference>
<evidence type="ECO:0000256" key="3">
    <source>
        <dbReference type="ARBA" id="ARBA00005735"/>
    </source>
</evidence>
<dbReference type="AlphaFoldDB" id="A0AAV3YS69"/>
<keyword evidence="4 11" id="KW-0328">Glycosyltransferase</keyword>